<dbReference type="InterPro" id="IPR053178">
    <property type="entry name" value="Osmoadaptation_assoc"/>
</dbReference>
<proteinExistence type="predicted"/>
<dbReference type="PANTHER" id="PTHR38111">
    <property type="entry name" value="ZN(2)-C6 FUNGAL-TYPE DOMAIN-CONTAINING PROTEIN-RELATED"/>
    <property type="match status" value="1"/>
</dbReference>
<dbReference type="Proteomes" id="UP001310594">
    <property type="component" value="Unassembled WGS sequence"/>
</dbReference>
<evidence type="ECO:0000313" key="2">
    <source>
        <dbReference type="EMBL" id="KAK5696205.1"/>
    </source>
</evidence>
<accession>A0AAN7W404</accession>
<dbReference type="AlphaFoldDB" id="A0AAN7W404"/>
<sequence>MSRSPRTPLSPGDTVNRDNDDEIKHLSPGWFELHSGSVVNAAAAYRAQLLGNFLDDYYPSGMPEKAVICVKLQQWFEPQKGKVARAAADSMLLLYAGGAGSNESIRREGLRRQQVALRLLQDALSTLSDPATDESLFGAIDILEVCDKQFFRSDEVDEPYGAHARGLQALILARGPKVFDSSITRDLTLNFLHLPLMISLLARKECVFGRPEWQKKLNSISQRKGKMYQLAALGCLLPGLFEKADKVLHDKNAKFDTNTNLLSELVALESQFLDWSIKRYQSQPHSQPYRTVAASNCTLPLDPPITYPFATTIAHNSFLDALAHFNYWALLLMLRETILDIGSLAPEDVLALLPGVAPEKQRQRWKEACAECAHSFCQSLPYLLTLPDAQRDVSTQATCASLLPLVRPYYIRVGDEAKAAFCAKMISSAQDGGLQTTAIFEDRAKSSRTTRAYLGWCIMAF</sequence>
<feature type="region of interest" description="Disordered" evidence="1">
    <location>
        <begin position="1"/>
        <end position="21"/>
    </location>
</feature>
<dbReference type="PANTHER" id="PTHR38111:SF2">
    <property type="entry name" value="FINGER DOMAIN PROTEIN, PUTATIVE (AFU_ORTHOLOGUE AFUA_1G01560)-RELATED"/>
    <property type="match status" value="1"/>
</dbReference>
<comment type="caution">
    <text evidence="2">The sequence shown here is derived from an EMBL/GenBank/DDBJ whole genome shotgun (WGS) entry which is preliminary data.</text>
</comment>
<protein>
    <submittedName>
        <fullName evidence="2">Uncharacterized protein</fullName>
    </submittedName>
</protein>
<name>A0AAN7W404_9PEZI</name>
<dbReference type="EMBL" id="JAVRQU010000013">
    <property type="protein sequence ID" value="KAK5696205.1"/>
    <property type="molecule type" value="Genomic_DNA"/>
</dbReference>
<organism evidence="2 3">
    <name type="scientific">Elasticomyces elasticus</name>
    <dbReference type="NCBI Taxonomy" id="574655"/>
    <lineage>
        <taxon>Eukaryota</taxon>
        <taxon>Fungi</taxon>
        <taxon>Dikarya</taxon>
        <taxon>Ascomycota</taxon>
        <taxon>Pezizomycotina</taxon>
        <taxon>Dothideomycetes</taxon>
        <taxon>Dothideomycetidae</taxon>
        <taxon>Mycosphaerellales</taxon>
        <taxon>Teratosphaeriaceae</taxon>
        <taxon>Elasticomyces</taxon>
    </lineage>
</organism>
<reference evidence="2" key="1">
    <citation type="submission" date="2023-08" db="EMBL/GenBank/DDBJ databases">
        <title>Black Yeasts Isolated from many extreme environments.</title>
        <authorList>
            <person name="Coleine C."/>
            <person name="Stajich J.E."/>
            <person name="Selbmann L."/>
        </authorList>
    </citation>
    <scope>NUCLEOTIDE SEQUENCE</scope>
    <source>
        <strain evidence="2">CCFEE 5810</strain>
    </source>
</reference>
<evidence type="ECO:0000256" key="1">
    <source>
        <dbReference type="SAM" id="MobiDB-lite"/>
    </source>
</evidence>
<evidence type="ECO:0000313" key="3">
    <source>
        <dbReference type="Proteomes" id="UP001310594"/>
    </source>
</evidence>
<gene>
    <name evidence="2" type="ORF">LTR97_008625</name>
</gene>